<keyword evidence="1" id="KW-0472">Membrane</keyword>
<accession>A0ABV3DVH9</accession>
<protein>
    <submittedName>
        <fullName evidence="2">Uncharacterized protein</fullName>
    </submittedName>
</protein>
<dbReference type="Proteomes" id="UP001551482">
    <property type="component" value="Unassembled WGS sequence"/>
</dbReference>
<dbReference type="EMBL" id="JBEZFP010000197">
    <property type="protein sequence ID" value="MEU8139758.1"/>
    <property type="molecule type" value="Genomic_DNA"/>
</dbReference>
<sequence length="101" mass="10320">MQLEQLIWGLTALGALAVGASGALLTFGRARVRESGIALAVLLTGLFFCAGGFLLSTPRYAATGLIAGGGALVGVIVGLAWGRGGADRTRRPQAGRQPTRR</sequence>
<organism evidence="2 3">
    <name type="scientific">Streptodolium elevatio</name>
    <dbReference type="NCBI Taxonomy" id="3157996"/>
    <lineage>
        <taxon>Bacteria</taxon>
        <taxon>Bacillati</taxon>
        <taxon>Actinomycetota</taxon>
        <taxon>Actinomycetes</taxon>
        <taxon>Kitasatosporales</taxon>
        <taxon>Streptomycetaceae</taxon>
        <taxon>Streptodolium</taxon>
    </lineage>
</organism>
<evidence type="ECO:0000313" key="3">
    <source>
        <dbReference type="Proteomes" id="UP001551482"/>
    </source>
</evidence>
<keyword evidence="1" id="KW-1133">Transmembrane helix</keyword>
<gene>
    <name evidence="2" type="ORF">AB0C36_40475</name>
</gene>
<feature type="transmembrane region" description="Helical" evidence="1">
    <location>
        <begin position="37"/>
        <end position="55"/>
    </location>
</feature>
<evidence type="ECO:0000313" key="2">
    <source>
        <dbReference type="EMBL" id="MEU8139758.1"/>
    </source>
</evidence>
<keyword evidence="3" id="KW-1185">Reference proteome</keyword>
<proteinExistence type="predicted"/>
<comment type="caution">
    <text evidence="2">The sequence shown here is derived from an EMBL/GenBank/DDBJ whole genome shotgun (WGS) entry which is preliminary data.</text>
</comment>
<feature type="transmembrane region" description="Helical" evidence="1">
    <location>
        <begin position="6"/>
        <end position="25"/>
    </location>
</feature>
<reference evidence="2 3" key="1">
    <citation type="submission" date="2024-06" db="EMBL/GenBank/DDBJ databases">
        <title>The Natural Products Discovery Center: Release of the First 8490 Sequenced Strains for Exploring Actinobacteria Biosynthetic Diversity.</title>
        <authorList>
            <person name="Kalkreuter E."/>
            <person name="Kautsar S.A."/>
            <person name="Yang D."/>
            <person name="Bader C.D."/>
            <person name="Teijaro C.N."/>
            <person name="Fluegel L."/>
            <person name="Davis C.M."/>
            <person name="Simpson J.R."/>
            <person name="Lauterbach L."/>
            <person name="Steele A.D."/>
            <person name="Gui C."/>
            <person name="Meng S."/>
            <person name="Li G."/>
            <person name="Viehrig K."/>
            <person name="Ye F."/>
            <person name="Su P."/>
            <person name="Kiefer A.F."/>
            <person name="Nichols A."/>
            <person name="Cepeda A.J."/>
            <person name="Yan W."/>
            <person name="Fan B."/>
            <person name="Jiang Y."/>
            <person name="Adhikari A."/>
            <person name="Zheng C.-J."/>
            <person name="Schuster L."/>
            <person name="Cowan T.M."/>
            <person name="Smanski M.J."/>
            <person name="Chevrette M.G."/>
            <person name="De Carvalho L.P.S."/>
            <person name="Shen B."/>
        </authorList>
    </citation>
    <scope>NUCLEOTIDE SEQUENCE [LARGE SCALE GENOMIC DNA]</scope>
    <source>
        <strain evidence="2 3">NPDC048946</strain>
    </source>
</reference>
<dbReference type="RefSeq" id="WP_358364095.1">
    <property type="nucleotide sequence ID" value="NZ_JBEZFP010000197.1"/>
</dbReference>
<evidence type="ECO:0000256" key="1">
    <source>
        <dbReference type="SAM" id="Phobius"/>
    </source>
</evidence>
<name>A0ABV3DVH9_9ACTN</name>
<keyword evidence="1" id="KW-0812">Transmembrane</keyword>
<feature type="transmembrane region" description="Helical" evidence="1">
    <location>
        <begin position="61"/>
        <end position="81"/>
    </location>
</feature>